<dbReference type="EMBL" id="JASPKZ010004935">
    <property type="protein sequence ID" value="KAJ9589517.1"/>
    <property type="molecule type" value="Genomic_DNA"/>
</dbReference>
<dbReference type="InterPro" id="IPR036728">
    <property type="entry name" value="PBP_GOBP_sf"/>
</dbReference>
<feature type="chain" id="PRO_5042063008" evidence="1">
    <location>
        <begin position="17"/>
        <end position="157"/>
    </location>
</feature>
<comment type="caution">
    <text evidence="2">The sequence shown here is derived from an EMBL/GenBank/DDBJ whole genome shotgun (WGS) entry which is preliminary data.</text>
</comment>
<keyword evidence="3" id="KW-1185">Reference proteome</keyword>
<dbReference type="SUPFAM" id="SSF47565">
    <property type="entry name" value="Insect pheromone/odorant-binding proteins"/>
    <property type="match status" value="1"/>
</dbReference>
<evidence type="ECO:0000313" key="3">
    <source>
        <dbReference type="Proteomes" id="UP001233999"/>
    </source>
</evidence>
<keyword evidence="1" id="KW-0732">Signal</keyword>
<organism evidence="2 3">
    <name type="scientific">Diploptera punctata</name>
    <name type="common">Pacific beetle cockroach</name>
    <dbReference type="NCBI Taxonomy" id="6984"/>
    <lineage>
        <taxon>Eukaryota</taxon>
        <taxon>Metazoa</taxon>
        <taxon>Ecdysozoa</taxon>
        <taxon>Arthropoda</taxon>
        <taxon>Hexapoda</taxon>
        <taxon>Insecta</taxon>
        <taxon>Pterygota</taxon>
        <taxon>Neoptera</taxon>
        <taxon>Polyneoptera</taxon>
        <taxon>Dictyoptera</taxon>
        <taxon>Blattodea</taxon>
        <taxon>Blaberoidea</taxon>
        <taxon>Blaberidae</taxon>
        <taxon>Diplopterinae</taxon>
        <taxon>Diploptera</taxon>
    </lineage>
</organism>
<feature type="signal peptide" evidence="1">
    <location>
        <begin position="1"/>
        <end position="16"/>
    </location>
</feature>
<dbReference type="GO" id="GO:0005549">
    <property type="term" value="F:odorant binding"/>
    <property type="evidence" value="ECO:0007669"/>
    <property type="project" value="InterPro"/>
</dbReference>
<sequence>MLLSVVSCCYFTSLFALHANSAQVQTARLEPGLLEKSYLQEVHNIRIRNVEDMEDDGAQVTEEPEEKSDAIEKECEKVMDSQQSFLEGSPEPGEERDHDKDCFYQCLFKKHDACDEKGNVIEKKCSNESVMVIENDSCNPFSNFVYHCVYEDMHMAI</sequence>
<accession>A0AAD8A0D9</accession>
<evidence type="ECO:0000313" key="2">
    <source>
        <dbReference type="EMBL" id="KAJ9589517.1"/>
    </source>
</evidence>
<dbReference type="Proteomes" id="UP001233999">
    <property type="component" value="Unassembled WGS sequence"/>
</dbReference>
<reference evidence="2" key="2">
    <citation type="submission" date="2023-05" db="EMBL/GenBank/DDBJ databases">
        <authorList>
            <person name="Fouks B."/>
        </authorList>
    </citation>
    <scope>NUCLEOTIDE SEQUENCE</scope>
    <source>
        <strain evidence="2">Stay&amp;Tobe</strain>
        <tissue evidence="2">Testes</tissue>
    </source>
</reference>
<dbReference type="AlphaFoldDB" id="A0AAD8A0D9"/>
<reference evidence="2" key="1">
    <citation type="journal article" date="2023" name="IScience">
        <title>Live-bearing cockroach genome reveals convergent evolutionary mechanisms linked to viviparity in insects and beyond.</title>
        <authorList>
            <person name="Fouks B."/>
            <person name="Harrison M.C."/>
            <person name="Mikhailova A.A."/>
            <person name="Marchal E."/>
            <person name="English S."/>
            <person name="Carruthers M."/>
            <person name="Jennings E.C."/>
            <person name="Chiamaka E.L."/>
            <person name="Frigard R.A."/>
            <person name="Pippel M."/>
            <person name="Attardo G.M."/>
            <person name="Benoit J.B."/>
            <person name="Bornberg-Bauer E."/>
            <person name="Tobe S.S."/>
        </authorList>
    </citation>
    <scope>NUCLEOTIDE SEQUENCE</scope>
    <source>
        <strain evidence="2">Stay&amp;Tobe</strain>
    </source>
</reference>
<evidence type="ECO:0000256" key="1">
    <source>
        <dbReference type="SAM" id="SignalP"/>
    </source>
</evidence>
<protein>
    <submittedName>
        <fullName evidence="2">Uncharacterized protein</fullName>
    </submittedName>
</protein>
<proteinExistence type="predicted"/>
<gene>
    <name evidence="2" type="ORF">L9F63_017266</name>
</gene>
<name>A0AAD8A0D9_DIPPU</name>